<evidence type="ECO:0000256" key="1">
    <source>
        <dbReference type="SAM" id="Coils"/>
    </source>
</evidence>
<evidence type="ECO:0000256" key="2">
    <source>
        <dbReference type="SAM" id="SignalP"/>
    </source>
</evidence>
<dbReference type="EMBL" id="SHAG01000021">
    <property type="protein sequence ID" value="RZO75949.1"/>
    <property type="molecule type" value="Genomic_DNA"/>
</dbReference>
<name>A0A520S0F3_9GAMM</name>
<sequence>MKDRQVTQGFSKVLLCLLSIVLIGSAHAQTLDDVLGVRASTTQDGRASQRRIDEISEQTRGLLTQYKQVMKIVDGLRVYNEQQERLIKVQEKELRELEESIDNVTVIERQMGPLIERMIANLDKFVELDVPFLSNERSERIDFLKATFDRADVSVAEKFSQVLQAYQVENAYGSTLDVYTEVIAIDGVDRQVEMLKWGRVALVFQTLDGETTGVWDKNINDWEILDNEYRLGVRNGFRIAKKTQTADFVHLPIPAAGVK</sequence>
<feature type="signal peptide" evidence="2">
    <location>
        <begin position="1"/>
        <end position="28"/>
    </location>
</feature>
<accession>A0A520S0F3</accession>
<dbReference type="InterPro" id="IPR016866">
    <property type="entry name" value="UCP028069"/>
</dbReference>
<feature type="chain" id="PRO_5021832291" evidence="2">
    <location>
        <begin position="29"/>
        <end position="259"/>
    </location>
</feature>
<dbReference type="PIRSF" id="PIRSF028069">
    <property type="entry name" value="UCP028069"/>
    <property type="match status" value="1"/>
</dbReference>
<gene>
    <name evidence="3" type="ORF">EVA68_05745</name>
</gene>
<comment type="caution">
    <text evidence="3">The sequence shown here is derived from an EMBL/GenBank/DDBJ whole genome shotgun (WGS) entry which is preliminary data.</text>
</comment>
<reference evidence="3 4" key="1">
    <citation type="submission" date="2019-02" db="EMBL/GenBank/DDBJ databases">
        <title>Prokaryotic population dynamics and viral predation in marine succession experiment using metagenomics: the confinement effect.</title>
        <authorList>
            <person name="Haro-Moreno J.M."/>
            <person name="Rodriguez-Valera F."/>
            <person name="Lopez-Perez M."/>
        </authorList>
    </citation>
    <scope>NUCLEOTIDE SEQUENCE [LARGE SCALE GENOMIC DNA]</scope>
    <source>
        <strain evidence="3">MED-G157</strain>
    </source>
</reference>
<proteinExistence type="predicted"/>
<feature type="coiled-coil region" evidence="1">
    <location>
        <begin position="80"/>
        <end position="107"/>
    </location>
</feature>
<keyword evidence="2" id="KW-0732">Signal</keyword>
<dbReference type="Proteomes" id="UP000316199">
    <property type="component" value="Unassembled WGS sequence"/>
</dbReference>
<organism evidence="3 4">
    <name type="scientific">OM182 bacterium</name>
    <dbReference type="NCBI Taxonomy" id="2510334"/>
    <lineage>
        <taxon>Bacteria</taxon>
        <taxon>Pseudomonadati</taxon>
        <taxon>Pseudomonadota</taxon>
        <taxon>Gammaproteobacteria</taxon>
        <taxon>OMG group</taxon>
        <taxon>OM182 clade</taxon>
    </lineage>
</organism>
<evidence type="ECO:0000313" key="3">
    <source>
        <dbReference type="EMBL" id="RZO75949.1"/>
    </source>
</evidence>
<protein>
    <submittedName>
        <fullName evidence="3">DUF3450 domain-containing protein</fullName>
    </submittedName>
</protein>
<dbReference type="AlphaFoldDB" id="A0A520S0F3"/>
<keyword evidence="1" id="KW-0175">Coiled coil</keyword>
<evidence type="ECO:0000313" key="4">
    <source>
        <dbReference type="Proteomes" id="UP000316199"/>
    </source>
</evidence>
<dbReference type="Pfam" id="PF11932">
    <property type="entry name" value="DUF3450"/>
    <property type="match status" value="1"/>
</dbReference>